<dbReference type="GO" id="GO:0071949">
    <property type="term" value="F:FAD binding"/>
    <property type="evidence" value="ECO:0007669"/>
    <property type="project" value="InterPro"/>
</dbReference>
<keyword evidence="1" id="KW-0274">FAD</keyword>
<dbReference type="AlphaFoldDB" id="A0A4R6A1K9"/>
<evidence type="ECO:0000256" key="1">
    <source>
        <dbReference type="ARBA" id="ARBA00022827"/>
    </source>
</evidence>
<dbReference type="PANTHER" id="PTHR43762:SF1">
    <property type="entry name" value="D-ARABINONO-1,4-LACTONE OXIDASE"/>
    <property type="match status" value="1"/>
</dbReference>
<dbReference type="GO" id="GO:0016899">
    <property type="term" value="F:oxidoreductase activity, acting on the CH-OH group of donors, oxygen as acceptor"/>
    <property type="evidence" value="ECO:0007669"/>
    <property type="project" value="InterPro"/>
</dbReference>
<dbReference type="OrthoDB" id="143770at2"/>
<dbReference type="InterPro" id="IPR016166">
    <property type="entry name" value="FAD-bd_PCMH"/>
</dbReference>
<proteinExistence type="predicted"/>
<dbReference type="InterPro" id="IPR036318">
    <property type="entry name" value="FAD-bd_PCMH-like_sf"/>
</dbReference>
<keyword evidence="1" id="KW-0285">Flavoprotein</keyword>
<organism evidence="3 4">
    <name type="scientific">Palleronia sediminis</name>
    <dbReference type="NCBI Taxonomy" id="2547833"/>
    <lineage>
        <taxon>Bacteria</taxon>
        <taxon>Pseudomonadati</taxon>
        <taxon>Pseudomonadota</taxon>
        <taxon>Alphaproteobacteria</taxon>
        <taxon>Rhodobacterales</taxon>
        <taxon>Roseobacteraceae</taxon>
        <taxon>Palleronia</taxon>
    </lineage>
</organism>
<dbReference type="InterPro" id="IPR006094">
    <property type="entry name" value="Oxid_FAD_bind_N"/>
</dbReference>
<dbReference type="Gene3D" id="3.30.465.10">
    <property type="match status" value="1"/>
</dbReference>
<protein>
    <submittedName>
        <fullName evidence="3">FAD-binding oxidoreductase</fullName>
    </submittedName>
</protein>
<reference evidence="3 4" key="1">
    <citation type="submission" date="2019-03" db="EMBL/GenBank/DDBJ databases">
        <title>Primorskyibacter sp. SS33 isolated from sediments.</title>
        <authorList>
            <person name="Xunke S."/>
        </authorList>
    </citation>
    <scope>NUCLEOTIDE SEQUENCE [LARGE SCALE GENOMIC DNA]</scope>
    <source>
        <strain evidence="3 4">SS33</strain>
    </source>
</reference>
<name>A0A4R6A1K9_9RHOB</name>
<evidence type="ECO:0000259" key="2">
    <source>
        <dbReference type="PROSITE" id="PS51387"/>
    </source>
</evidence>
<sequence length="435" mass="46841">MRWKTAEYAGWGRALRAKGRLARPERQAELARLIATSPAPVLGARRSYGDACLNPGGDAILSTRLDRVLEFDTQTGEIEVEPGLTLADLLRLARSQGFLPPVLPGTGHATVGGAVAMDVHGKNHHRAGSFGQHVTALTLLTGDGPLRLHPGEAAFLATIGGLGQTGPIARVRIQLERRQAGAMRVTETRAADWDALVSRLAESPAEYAVAWIDATARGAATGRGIVEEAAPTETRRTARERRLRVPLDAPRLALAPPVVRLFNAAYLARVPKEGRTRDIPCESFYFPLDGIADWNRLYGRNGFHQFQCVLPEARLDALRAIFGAIVESGLASPLSVLKRMGPGRAGHMSFPMEGWTLACDIRAGDAGETAIRALYDDVAEAGGRIYLAKDALAGGAMVRAMYPEHADWLAEADRLDPNAAYATGLTRRLELRGTS</sequence>
<dbReference type="EMBL" id="SNAA01000017">
    <property type="protein sequence ID" value="TDL76307.1"/>
    <property type="molecule type" value="Genomic_DNA"/>
</dbReference>
<feature type="domain" description="FAD-binding PCMH-type" evidence="2">
    <location>
        <begin position="13"/>
        <end position="178"/>
    </location>
</feature>
<dbReference type="InterPro" id="IPR010031">
    <property type="entry name" value="FAD_lactone_oxidase-like"/>
</dbReference>
<comment type="caution">
    <text evidence="3">The sequence shown here is derived from an EMBL/GenBank/DDBJ whole genome shotgun (WGS) entry which is preliminary data.</text>
</comment>
<dbReference type="SUPFAM" id="SSF56176">
    <property type="entry name" value="FAD-binding/transporter-associated domain-like"/>
    <property type="match status" value="1"/>
</dbReference>
<dbReference type="InterPro" id="IPR016169">
    <property type="entry name" value="FAD-bd_PCMH_sub2"/>
</dbReference>
<dbReference type="Proteomes" id="UP000295701">
    <property type="component" value="Unassembled WGS sequence"/>
</dbReference>
<evidence type="ECO:0000313" key="3">
    <source>
        <dbReference type="EMBL" id="TDL76307.1"/>
    </source>
</evidence>
<dbReference type="PANTHER" id="PTHR43762">
    <property type="entry name" value="L-GULONOLACTONE OXIDASE"/>
    <property type="match status" value="1"/>
</dbReference>
<accession>A0A4R6A1K9</accession>
<dbReference type="Pfam" id="PF01565">
    <property type="entry name" value="FAD_binding_4"/>
    <property type="match status" value="1"/>
</dbReference>
<evidence type="ECO:0000313" key="4">
    <source>
        <dbReference type="Proteomes" id="UP000295701"/>
    </source>
</evidence>
<keyword evidence="4" id="KW-1185">Reference proteome</keyword>
<dbReference type="PROSITE" id="PS51387">
    <property type="entry name" value="FAD_PCMH"/>
    <property type="match status" value="1"/>
</dbReference>
<gene>
    <name evidence="3" type="ORF">E2L08_13780</name>
</gene>
<dbReference type="RefSeq" id="WP_133397676.1">
    <property type="nucleotide sequence ID" value="NZ_SNAA01000017.1"/>
</dbReference>